<evidence type="ECO:0000313" key="3">
    <source>
        <dbReference type="Proteomes" id="UP000704960"/>
    </source>
</evidence>
<dbReference type="EMBL" id="JACQMJ010000004">
    <property type="protein sequence ID" value="MBI4132164.1"/>
    <property type="molecule type" value="Genomic_DNA"/>
</dbReference>
<evidence type="ECO:0000256" key="1">
    <source>
        <dbReference type="SAM" id="SignalP"/>
    </source>
</evidence>
<name>A0A933DT00_9BACT</name>
<keyword evidence="1" id="KW-0732">Signal</keyword>
<accession>A0A933DT00</accession>
<reference evidence="2" key="1">
    <citation type="submission" date="2020-07" db="EMBL/GenBank/DDBJ databases">
        <title>Huge and variable diversity of episymbiotic CPR bacteria and DPANN archaea in groundwater ecosystems.</title>
        <authorList>
            <person name="He C.Y."/>
            <person name="Keren R."/>
            <person name="Whittaker M."/>
            <person name="Farag I.F."/>
            <person name="Doudna J."/>
            <person name="Cate J.H.D."/>
            <person name="Banfield J.F."/>
        </authorList>
    </citation>
    <scope>NUCLEOTIDE SEQUENCE</scope>
    <source>
        <strain evidence="2">NC_groundwater_1226_Ag_S-0.1um_59_124</strain>
    </source>
</reference>
<dbReference type="AlphaFoldDB" id="A0A933DT00"/>
<proteinExistence type="predicted"/>
<protein>
    <submittedName>
        <fullName evidence="2">Uncharacterized protein</fullName>
    </submittedName>
</protein>
<feature type="chain" id="PRO_5036837227" evidence="1">
    <location>
        <begin position="35"/>
        <end position="275"/>
    </location>
</feature>
<gene>
    <name evidence="2" type="ORF">HY474_00860</name>
</gene>
<organism evidence="2 3">
    <name type="scientific">Candidatus Sungiibacteriota bacterium</name>
    <dbReference type="NCBI Taxonomy" id="2750080"/>
    <lineage>
        <taxon>Bacteria</taxon>
        <taxon>Candidatus Sungiibacteriota</taxon>
    </lineage>
</organism>
<comment type="caution">
    <text evidence="2">The sequence shown here is derived from an EMBL/GenBank/DDBJ whole genome shotgun (WGS) entry which is preliminary data.</text>
</comment>
<feature type="signal peptide" evidence="1">
    <location>
        <begin position="1"/>
        <end position="34"/>
    </location>
</feature>
<sequence length="275" mass="29914">MPALTNAFRRKIFTAAAGAFLTVSIFLPLASARAAVPTLEVPGPLVTSSGITATQTTQLRAQQVFDQIATRLLKIVIRTLKDMIIRWIITGRFEGPVFSLSYTADVRKSIENASRAILEELTGIPFCSGISVPSRAFFSFGEDLTLACSFPNLDRFRLGEVFEPYMLTQSVKTENSIEDVWVAVLDQQRQASAVAAKAYTEEYRAGQGFLNIKDPRTGKTKTPGRTVAEQVNVSQILGPEIGARVADDVQTAIAEIIDTAIRVIIERGLGSGSSR</sequence>
<dbReference type="Proteomes" id="UP000704960">
    <property type="component" value="Unassembled WGS sequence"/>
</dbReference>
<evidence type="ECO:0000313" key="2">
    <source>
        <dbReference type="EMBL" id="MBI4132164.1"/>
    </source>
</evidence>